<dbReference type="Pfam" id="PF02518">
    <property type="entry name" value="HATPase_c"/>
    <property type="match status" value="1"/>
</dbReference>
<proteinExistence type="predicted"/>
<dbReference type="GO" id="GO:0046872">
    <property type="term" value="F:metal ion binding"/>
    <property type="evidence" value="ECO:0007669"/>
    <property type="project" value="UniProtKB-KW"/>
</dbReference>
<dbReference type="InterPro" id="IPR005740">
    <property type="entry name" value="ParE_type2"/>
</dbReference>
<name>A0A4Y6I8H0_9MOLU</name>
<keyword evidence="10" id="KW-1185">Reference proteome</keyword>
<protein>
    <recommendedName>
        <fullName evidence="3">DNA topoisomerase (ATP-hydrolyzing)</fullName>
        <ecNumber evidence="3">5.6.2.2</ecNumber>
    </recommendedName>
</protein>
<evidence type="ECO:0000256" key="2">
    <source>
        <dbReference type="ARBA" id="ARBA00001946"/>
    </source>
</evidence>
<dbReference type="CDD" id="cd00822">
    <property type="entry name" value="TopoII_Trans_DNA_gyrase"/>
    <property type="match status" value="1"/>
</dbReference>
<dbReference type="SUPFAM" id="SSF54211">
    <property type="entry name" value="Ribosomal protein S5 domain 2-like"/>
    <property type="match status" value="1"/>
</dbReference>
<dbReference type="InterPro" id="IPR001241">
    <property type="entry name" value="Topo_IIA"/>
</dbReference>
<dbReference type="NCBIfam" id="TIGR01058">
    <property type="entry name" value="parE_Gpos"/>
    <property type="match status" value="1"/>
</dbReference>
<dbReference type="Pfam" id="PF00986">
    <property type="entry name" value="DNA_gyraseB_C"/>
    <property type="match status" value="1"/>
</dbReference>
<dbReference type="PROSITE" id="PS50880">
    <property type="entry name" value="TOPRIM"/>
    <property type="match status" value="1"/>
</dbReference>
<sequence length="647" mass="72841">MTNNNYDASSIKQLKGLEAVRKRPGMYIGSTDVNGLHHLVWEIVDNSIDEALAGHATRINVVLRQDGSVLVSDNGRGIPVDKVKGENKTAIELVFTELHAGGKFSDQAYKTSGGLHGVGSSVVNALSTKLIATVSRNNKLYQTIFNQDKIVQKTQEIGTSKETGTTVEFWPDYALFRRAKLNFYRISERLKESAFLVSNLKITLTDQIENKQEVYQYKDGLKSFLSFLNDSKTNLIDPISFKGESKNIEIDFAFQWTDSYNETILSFVNNVKTRDGGTHEQGLKSAFNKTINEIATKEGVLKGGKAFDFVDISEGLSVVLSLKVPESLLEFVSQTKDKLGTPDAKTAVEDVVSKNLQHWISTNKDSWKKILNKIKSAYDLRIEEKKNKEEARKSKKILKEKTILSDKLTPATSKKVEEKELFLVEGDSAGGSAKSGRDRKYQAILPLRGKVINSEKKKLSDVLKNTEISTIINTIGAGFGKDFDASKAQYGKIIIMTDADTDGAHIQVLLLTFFYRFMKPLIDQGKVFIALPPLYKVLLSKSKQVKYAWDDDDLKDILDNTKESYELQRYKGLGEMNADQLWETTMNPETRTLIQATIEDAMRAERRISVLMGENAEYRREWIDQNVDFSAEDDYIEKLTDKLDFAE</sequence>
<evidence type="ECO:0000256" key="7">
    <source>
        <dbReference type="ARBA" id="ARBA00023235"/>
    </source>
</evidence>
<evidence type="ECO:0000256" key="6">
    <source>
        <dbReference type="ARBA" id="ARBA00023125"/>
    </source>
</evidence>
<evidence type="ECO:0000313" key="10">
    <source>
        <dbReference type="Proteomes" id="UP000315201"/>
    </source>
</evidence>
<evidence type="ECO:0000256" key="5">
    <source>
        <dbReference type="ARBA" id="ARBA00022842"/>
    </source>
</evidence>
<dbReference type="FunFam" id="3.30.565.10:FF:000002">
    <property type="entry name" value="DNA gyrase subunit B"/>
    <property type="match status" value="1"/>
</dbReference>
<dbReference type="SMART" id="SM00433">
    <property type="entry name" value="TOP2c"/>
    <property type="match status" value="1"/>
</dbReference>
<dbReference type="Gene3D" id="3.40.50.670">
    <property type="match status" value="1"/>
</dbReference>
<dbReference type="Gene3D" id="3.30.230.10">
    <property type="match status" value="1"/>
</dbReference>
<dbReference type="PROSITE" id="PS00177">
    <property type="entry name" value="TOPOISOMERASE_II"/>
    <property type="match status" value="1"/>
</dbReference>
<organism evidence="9 10">
    <name type="scientific">Mycoplasma nasistruthionis</name>
    <dbReference type="NCBI Taxonomy" id="353852"/>
    <lineage>
        <taxon>Bacteria</taxon>
        <taxon>Bacillati</taxon>
        <taxon>Mycoplasmatota</taxon>
        <taxon>Mollicutes</taxon>
        <taxon>Mycoplasmataceae</taxon>
        <taxon>Mycoplasma</taxon>
    </lineage>
</organism>
<keyword evidence="6" id="KW-0238">DNA-binding</keyword>
<evidence type="ECO:0000256" key="4">
    <source>
        <dbReference type="ARBA" id="ARBA00022723"/>
    </source>
</evidence>
<dbReference type="EMBL" id="CP041147">
    <property type="protein sequence ID" value="QDF65208.1"/>
    <property type="molecule type" value="Genomic_DNA"/>
</dbReference>
<dbReference type="InterPro" id="IPR018522">
    <property type="entry name" value="TopoIIA_CS"/>
</dbReference>
<reference evidence="9 10" key="1">
    <citation type="submission" date="2019-06" db="EMBL/GenBank/DDBJ databases">
        <title>Mycoplasma nasistruthionis sp. nov. str Ms03.</title>
        <authorList>
            <person name="Botes A."/>
        </authorList>
    </citation>
    <scope>NUCLEOTIDE SEQUENCE [LARGE SCALE GENOMIC DNA]</scope>
    <source>
        <strain evidence="9 10">Ms03</strain>
    </source>
</reference>
<dbReference type="CDD" id="cd16928">
    <property type="entry name" value="HATPase_GyrB-like"/>
    <property type="match status" value="1"/>
</dbReference>
<dbReference type="NCBIfam" id="NF004189">
    <property type="entry name" value="PRK05644.1"/>
    <property type="match status" value="1"/>
</dbReference>
<dbReference type="Gene3D" id="3.30.565.10">
    <property type="entry name" value="Histidine kinase-like ATPase, C-terminal domain"/>
    <property type="match status" value="1"/>
</dbReference>
<dbReference type="InterPro" id="IPR036890">
    <property type="entry name" value="HATPase_C_sf"/>
</dbReference>
<keyword evidence="5" id="KW-0460">Magnesium</keyword>
<dbReference type="GO" id="GO:0006265">
    <property type="term" value="P:DNA topological change"/>
    <property type="evidence" value="ECO:0007669"/>
    <property type="project" value="InterPro"/>
</dbReference>
<dbReference type="GO" id="GO:0005524">
    <property type="term" value="F:ATP binding"/>
    <property type="evidence" value="ECO:0007669"/>
    <property type="project" value="InterPro"/>
</dbReference>
<comment type="cofactor">
    <cofactor evidence="2">
        <name>Mg(2+)</name>
        <dbReference type="ChEBI" id="CHEBI:18420"/>
    </cofactor>
</comment>
<evidence type="ECO:0000256" key="1">
    <source>
        <dbReference type="ARBA" id="ARBA00000185"/>
    </source>
</evidence>
<dbReference type="InterPro" id="IPR013506">
    <property type="entry name" value="Topo_IIA_bsu_dom2"/>
</dbReference>
<dbReference type="InterPro" id="IPR003594">
    <property type="entry name" value="HATPase_dom"/>
</dbReference>
<evidence type="ECO:0000256" key="3">
    <source>
        <dbReference type="ARBA" id="ARBA00012895"/>
    </source>
</evidence>
<dbReference type="Pfam" id="PF01751">
    <property type="entry name" value="Toprim"/>
    <property type="match status" value="1"/>
</dbReference>
<dbReference type="InterPro" id="IPR013760">
    <property type="entry name" value="Topo_IIA-like_dom_sf"/>
</dbReference>
<dbReference type="AlphaFoldDB" id="A0A4Y6I8H0"/>
<dbReference type="Proteomes" id="UP000315201">
    <property type="component" value="Chromosome"/>
</dbReference>
<dbReference type="InterPro" id="IPR000565">
    <property type="entry name" value="Topo_IIA_B"/>
</dbReference>
<dbReference type="InterPro" id="IPR020568">
    <property type="entry name" value="Ribosomal_Su5_D2-typ_SF"/>
</dbReference>
<dbReference type="GO" id="GO:0003677">
    <property type="term" value="F:DNA binding"/>
    <property type="evidence" value="ECO:0007669"/>
    <property type="project" value="UniProtKB-KW"/>
</dbReference>
<dbReference type="GO" id="GO:0005694">
    <property type="term" value="C:chromosome"/>
    <property type="evidence" value="ECO:0007669"/>
    <property type="project" value="InterPro"/>
</dbReference>
<dbReference type="PRINTS" id="PR00418">
    <property type="entry name" value="TPI2FAMILY"/>
</dbReference>
<accession>A0A4Y6I8H0</accession>
<dbReference type="PANTHER" id="PTHR45866">
    <property type="entry name" value="DNA GYRASE/TOPOISOMERASE SUBUNIT B"/>
    <property type="match status" value="1"/>
</dbReference>
<dbReference type="InterPro" id="IPR002288">
    <property type="entry name" value="DNA_gyrase_B_C"/>
</dbReference>
<dbReference type="InterPro" id="IPR006171">
    <property type="entry name" value="TOPRIM_dom"/>
</dbReference>
<keyword evidence="7 9" id="KW-0413">Isomerase</keyword>
<evidence type="ECO:0000259" key="8">
    <source>
        <dbReference type="PROSITE" id="PS50880"/>
    </source>
</evidence>
<dbReference type="PRINTS" id="PR01159">
    <property type="entry name" value="DNAGYRASEB"/>
</dbReference>
<dbReference type="SUPFAM" id="SSF56719">
    <property type="entry name" value="Type II DNA topoisomerase"/>
    <property type="match status" value="1"/>
</dbReference>
<dbReference type="GO" id="GO:0034335">
    <property type="term" value="F:DNA negative supercoiling activity"/>
    <property type="evidence" value="ECO:0007669"/>
    <property type="project" value="UniProtKB-ARBA"/>
</dbReference>
<comment type="catalytic activity">
    <reaction evidence="1">
        <text>ATP-dependent breakage, passage and rejoining of double-stranded DNA.</text>
        <dbReference type="EC" id="5.6.2.2"/>
    </reaction>
</comment>
<gene>
    <name evidence="9" type="primary">parE</name>
    <name evidence="9" type="ORF">FIV53_02845</name>
</gene>
<feature type="domain" description="Toprim" evidence="8">
    <location>
        <begin position="419"/>
        <end position="533"/>
    </location>
</feature>
<keyword evidence="4" id="KW-0479">Metal-binding</keyword>
<dbReference type="PANTHER" id="PTHR45866:SF12">
    <property type="entry name" value="DNA TOPOISOMERASE 4 SUBUNIT B"/>
    <property type="match status" value="1"/>
</dbReference>
<dbReference type="InterPro" id="IPR014721">
    <property type="entry name" value="Ribsml_uS5_D2-typ_fold_subgr"/>
</dbReference>
<dbReference type="SMART" id="SM00387">
    <property type="entry name" value="HATPase_c"/>
    <property type="match status" value="1"/>
</dbReference>
<evidence type="ECO:0000313" key="9">
    <source>
        <dbReference type="EMBL" id="QDF65208.1"/>
    </source>
</evidence>
<dbReference type="RefSeq" id="WP_208664752.1">
    <property type="nucleotide sequence ID" value="NZ_CP041147.1"/>
</dbReference>
<dbReference type="InterPro" id="IPR013759">
    <property type="entry name" value="Topo_IIA_B_C"/>
</dbReference>
<dbReference type="FunFam" id="3.40.50.670:FF:000002">
    <property type="entry name" value="DNA gyrase subunit B"/>
    <property type="match status" value="1"/>
</dbReference>
<dbReference type="SUPFAM" id="SSF55874">
    <property type="entry name" value="ATPase domain of HSP90 chaperone/DNA topoisomerase II/histidine kinase"/>
    <property type="match status" value="1"/>
</dbReference>
<dbReference type="Pfam" id="PF00204">
    <property type="entry name" value="DNA_gyraseB"/>
    <property type="match status" value="1"/>
</dbReference>
<dbReference type="EC" id="5.6.2.2" evidence="3"/>